<comment type="caution">
    <text evidence="8">The sequence shown here is derived from an EMBL/GenBank/DDBJ whole genome shotgun (WGS) entry which is preliminary data.</text>
</comment>
<gene>
    <name evidence="8" type="ORF">HS088_TW16G00832</name>
</gene>
<proteinExistence type="inferred from homology"/>
<evidence type="ECO:0000256" key="3">
    <source>
        <dbReference type="ARBA" id="ARBA00022692"/>
    </source>
</evidence>
<organism evidence="8 9">
    <name type="scientific">Tripterygium wilfordii</name>
    <name type="common">Thunder God vine</name>
    <dbReference type="NCBI Taxonomy" id="458696"/>
    <lineage>
        <taxon>Eukaryota</taxon>
        <taxon>Viridiplantae</taxon>
        <taxon>Streptophyta</taxon>
        <taxon>Embryophyta</taxon>
        <taxon>Tracheophyta</taxon>
        <taxon>Spermatophyta</taxon>
        <taxon>Magnoliopsida</taxon>
        <taxon>eudicotyledons</taxon>
        <taxon>Gunneridae</taxon>
        <taxon>Pentapetalae</taxon>
        <taxon>rosids</taxon>
        <taxon>fabids</taxon>
        <taxon>Celastrales</taxon>
        <taxon>Celastraceae</taxon>
        <taxon>Tripterygium</taxon>
    </lineage>
</organism>
<evidence type="ECO:0000313" key="9">
    <source>
        <dbReference type="Proteomes" id="UP000593562"/>
    </source>
</evidence>
<feature type="transmembrane region" description="Helical" evidence="6">
    <location>
        <begin position="101"/>
        <end position="127"/>
    </location>
</feature>
<dbReference type="InParanoid" id="A0A7J7CJZ4"/>
<evidence type="ECO:0000259" key="7">
    <source>
        <dbReference type="Pfam" id="PF00892"/>
    </source>
</evidence>
<feature type="transmembrane region" description="Helical" evidence="6">
    <location>
        <begin position="76"/>
        <end position="95"/>
    </location>
</feature>
<name>A0A7J7CJZ4_TRIWF</name>
<comment type="subcellular location">
    <subcellularLocation>
        <location evidence="1 6">Membrane</location>
        <topology evidence="1 6">Multi-pass membrane protein</topology>
    </subcellularLocation>
</comment>
<feature type="domain" description="EamA" evidence="7">
    <location>
        <begin position="188"/>
        <end position="301"/>
    </location>
</feature>
<sequence length="341" mass="37872">MANTNTKGCDEWKLFMVMIAIDLAFAILNILLQKVLDQGLNHLVLITYRLSVATVFLAPVSYFLERKRRPKLTLRILCYLFFSAIVGTSLAQYFFLLGVQYTSATFSCAFNNMVPVVTFMMALPFGFETLNIKNSSGRAKVLGTLISVGGAMMLTLYKGMPLFNHPHSQSFSPINHGLELGSSKRIRRWTVGCVALIAGTVLWSSWFLIQSFISRRKLSVWVLKGKLETLTVLYAGMVGSGLCFVGMSWCVRKRGPVFTAAFSPLIQIMAGMIDIPLLHEELHLGSVLGSMIVIIGMYILLWGRKKEMPDFAEKLTQEAVEIKGQEAELPVASVSSDSRCS</sequence>
<feature type="transmembrane region" description="Helical" evidence="6">
    <location>
        <begin position="230"/>
        <end position="249"/>
    </location>
</feature>
<dbReference type="SUPFAM" id="SSF103481">
    <property type="entry name" value="Multidrug resistance efflux transporter EmrE"/>
    <property type="match status" value="2"/>
</dbReference>
<reference evidence="8 9" key="1">
    <citation type="journal article" date="2020" name="Nat. Commun.">
        <title>Genome of Tripterygium wilfordii and identification of cytochrome P450 involved in triptolide biosynthesis.</title>
        <authorList>
            <person name="Tu L."/>
            <person name="Su P."/>
            <person name="Zhang Z."/>
            <person name="Gao L."/>
            <person name="Wang J."/>
            <person name="Hu T."/>
            <person name="Zhou J."/>
            <person name="Zhang Y."/>
            <person name="Zhao Y."/>
            <person name="Liu Y."/>
            <person name="Song Y."/>
            <person name="Tong Y."/>
            <person name="Lu Y."/>
            <person name="Yang J."/>
            <person name="Xu C."/>
            <person name="Jia M."/>
            <person name="Peters R.J."/>
            <person name="Huang L."/>
            <person name="Gao W."/>
        </authorList>
    </citation>
    <scope>NUCLEOTIDE SEQUENCE [LARGE SCALE GENOMIC DNA]</scope>
    <source>
        <strain evidence="9">cv. XIE 37</strain>
        <tissue evidence="8">Leaf</tissue>
    </source>
</reference>
<dbReference type="EMBL" id="JAAARO010000016">
    <property type="protein sequence ID" value="KAF5734383.1"/>
    <property type="molecule type" value="Genomic_DNA"/>
</dbReference>
<dbReference type="Proteomes" id="UP000593562">
    <property type="component" value="Unassembled WGS sequence"/>
</dbReference>
<evidence type="ECO:0000256" key="6">
    <source>
        <dbReference type="RuleBase" id="RU363077"/>
    </source>
</evidence>
<dbReference type="AlphaFoldDB" id="A0A7J7CJZ4"/>
<keyword evidence="4 6" id="KW-1133">Transmembrane helix</keyword>
<keyword evidence="3 6" id="KW-0812">Transmembrane</keyword>
<evidence type="ECO:0000256" key="4">
    <source>
        <dbReference type="ARBA" id="ARBA00022989"/>
    </source>
</evidence>
<keyword evidence="9" id="KW-1185">Reference proteome</keyword>
<dbReference type="InterPro" id="IPR030184">
    <property type="entry name" value="WAT1-related"/>
</dbReference>
<evidence type="ECO:0000256" key="5">
    <source>
        <dbReference type="ARBA" id="ARBA00023136"/>
    </source>
</evidence>
<dbReference type="GO" id="GO:0016020">
    <property type="term" value="C:membrane"/>
    <property type="evidence" value="ECO:0007669"/>
    <property type="project" value="UniProtKB-SubCell"/>
</dbReference>
<feature type="transmembrane region" description="Helical" evidence="6">
    <location>
        <begin position="44"/>
        <end position="64"/>
    </location>
</feature>
<protein>
    <recommendedName>
        <fullName evidence="6">WAT1-related protein</fullName>
    </recommendedName>
</protein>
<accession>A0A7J7CJZ4</accession>
<evidence type="ECO:0000256" key="1">
    <source>
        <dbReference type="ARBA" id="ARBA00004141"/>
    </source>
</evidence>
<feature type="transmembrane region" description="Helical" evidence="6">
    <location>
        <begin position="12"/>
        <end position="32"/>
    </location>
</feature>
<dbReference type="Pfam" id="PF00892">
    <property type="entry name" value="EamA"/>
    <property type="match status" value="2"/>
</dbReference>
<evidence type="ECO:0000256" key="2">
    <source>
        <dbReference type="ARBA" id="ARBA00007635"/>
    </source>
</evidence>
<feature type="transmembrane region" description="Helical" evidence="6">
    <location>
        <begin position="189"/>
        <end position="209"/>
    </location>
</feature>
<dbReference type="PANTHER" id="PTHR31218">
    <property type="entry name" value="WAT1-RELATED PROTEIN"/>
    <property type="match status" value="1"/>
</dbReference>
<dbReference type="GO" id="GO:0022857">
    <property type="term" value="F:transmembrane transporter activity"/>
    <property type="evidence" value="ECO:0007669"/>
    <property type="project" value="InterPro"/>
</dbReference>
<feature type="transmembrane region" description="Helical" evidence="6">
    <location>
        <begin position="282"/>
        <end position="301"/>
    </location>
</feature>
<dbReference type="InterPro" id="IPR000620">
    <property type="entry name" value="EamA_dom"/>
</dbReference>
<keyword evidence="5 6" id="KW-0472">Membrane</keyword>
<evidence type="ECO:0000313" key="8">
    <source>
        <dbReference type="EMBL" id="KAF5734383.1"/>
    </source>
</evidence>
<feature type="domain" description="EamA" evidence="7">
    <location>
        <begin position="18"/>
        <end position="155"/>
    </location>
</feature>
<dbReference type="InterPro" id="IPR037185">
    <property type="entry name" value="EmrE-like"/>
</dbReference>
<comment type="similarity">
    <text evidence="2 6">Belongs to the drug/metabolite transporter (DMT) superfamily. Plant drug/metabolite exporter (P-DME) (TC 2.A.7.4) family.</text>
</comment>